<name>A0ABX5VML4_9MICO</name>
<proteinExistence type="predicted"/>
<evidence type="ECO:0000313" key="1">
    <source>
        <dbReference type="EMBL" id="QDB79741.1"/>
    </source>
</evidence>
<dbReference type="Proteomes" id="UP000313948">
    <property type="component" value="Chromosome"/>
</dbReference>
<protein>
    <recommendedName>
        <fullName evidence="3">Fibronectin type-III domain-containing protein</fullName>
    </recommendedName>
</protein>
<organism evidence="1 2">
    <name type="scientific">Georgenia wutianyii</name>
    <dbReference type="NCBI Taxonomy" id="2585135"/>
    <lineage>
        <taxon>Bacteria</taxon>
        <taxon>Bacillati</taxon>
        <taxon>Actinomycetota</taxon>
        <taxon>Actinomycetes</taxon>
        <taxon>Micrococcales</taxon>
        <taxon>Bogoriellaceae</taxon>
        <taxon>Georgenia</taxon>
    </lineage>
</organism>
<keyword evidence="2" id="KW-1185">Reference proteome</keyword>
<accession>A0ABX5VML4</accession>
<dbReference type="EMBL" id="CP040899">
    <property type="protein sequence ID" value="QDB79741.1"/>
    <property type="molecule type" value="Genomic_DNA"/>
</dbReference>
<sequence length="299" mass="30597">MTVERPTAVVLLLALLLGGALVLRPSGTTLAAWSDEVVVTVPALRTGGVRVDVAPSGSTSATIAMSGDVHGTWQPSAVRVGVDGRALTGSDLAGSTIEYRLATAGGTCPNGGAPAFTASPSGAGTSFTVTGQQITGARTLCLTFVPSDKVRAELGGRALSFATSVTGLAAGSSAWTASTAWSATQQLPAAPRVTGPTCSRGFLNQFVTLSWEWDRAGLAQNAARFSLQVDDRGTWREVGTAPVSSRPSATLSPYQFDVVTFDTYSVRVVAVLADGTTIPSSTTVRVRVERVGVGAAYCG</sequence>
<dbReference type="RefSeq" id="WP_139948726.1">
    <property type="nucleotide sequence ID" value="NZ_CP040899.1"/>
</dbReference>
<evidence type="ECO:0000313" key="2">
    <source>
        <dbReference type="Proteomes" id="UP000313948"/>
    </source>
</evidence>
<evidence type="ECO:0008006" key="3">
    <source>
        <dbReference type="Google" id="ProtNLM"/>
    </source>
</evidence>
<gene>
    <name evidence="1" type="ORF">FE251_10415</name>
</gene>
<reference evidence="1 2" key="1">
    <citation type="submission" date="2019-05" db="EMBL/GenBank/DDBJ databases">
        <title>Georgenia *** sp. nov., and Georgenia *** sp. nov., isolated from the intestinal contents of plateau pika (Ochotona curzoniae) in the Qinghai-Tibet plateau of China.</title>
        <authorList>
            <person name="Tian Z."/>
        </authorList>
    </citation>
    <scope>NUCLEOTIDE SEQUENCE [LARGE SCALE GENOMIC DNA]</scope>
    <source>
        <strain evidence="1 2">Z294</strain>
    </source>
</reference>